<accession>A0ABQ6MC68</accession>
<name>A0ABQ6MC68_9STRA</name>
<evidence type="ECO:0000259" key="1">
    <source>
        <dbReference type="PROSITE" id="PS51747"/>
    </source>
</evidence>
<sequence length="221" mass="24064">MADTMTQRNIALLAATSTIALASLAYTLLPRARERSRTHSFSLPSWESKIDYEKVYRSDEEMMKLAIHCSRANVVEGTGGPFGSAIFERISPGHAKLVSIGCNRVVPENNSLLHGETVAIQVAQSKLQCFSLREKGNFELFTSCEPCCMCLGATLWSGVSRIVCAATKADASKIGFDEGPVFDASYKHLEGCGIEVVKGLLTEEGAEVLNMYGEKGVIYNR</sequence>
<comment type="caution">
    <text evidence="2">The sequence shown here is derived from an EMBL/GenBank/DDBJ whole genome shotgun (WGS) entry which is preliminary data.</text>
</comment>
<reference evidence="2 3" key="1">
    <citation type="journal article" date="2023" name="Commun. Biol.">
        <title>Genome analysis of Parmales, the sister group of diatoms, reveals the evolutionary specialization of diatoms from phago-mixotrophs to photoautotrophs.</title>
        <authorList>
            <person name="Ban H."/>
            <person name="Sato S."/>
            <person name="Yoshikawa S."/>
            <person name="Yamada K."/>
            <person name="Nakamura Y."/>
            <person name="Ichinomiya M."/>
            <person name="Sato N."/>
            <person name="Blanc-Mathieu R."/>
            <person name="Endo H."/>
            <person name="Kuwata A."/>
            <person name="Ogata H."/>
        </authorList>
    </citation>
    <scope>NUCLEOTIDE SEQUENCE [LARGE SCALE GENOMIC DNA]</scope>
</reference>
<protein>
    <recommendedName>
        <fullName evidence="1">CMP/dCMP-type deaminase domain-containing protein</fullName>
    </recommendedName>
</protein>
<dbReference type="InterPro" id="IPR016193">
    <property type="entry name" value="Cytidine_deaminase-like"/>
</dbReference>
<dbReference type="Proteomes" id="UP001165060">
    <property type="component" value="Unassembled WGS sequence"/>
</dbReference>
<dbReference type="PANTHER" id="PTHR11079">
    <property type="entry name" value="CYTOSINE DEAMINASE FAMILY MEMBER"/>
    <property type="match status" value="1"/>
</dbReference>
<proteinExistence type="predicted"/>
<evidence type="ECO:0000313" key="3">
    <source>
        <dbReference type="Proteomes" id="UP001165060"/>
    </source>
</evidence>
<dbReference type="PROSITE" id="PS51747">
    <property type="entry name" value="CYT_DCMP_DEAMINASES_2"/>
    <property type="match status" value="1"/>
</dbReference>
<gene>
    <name evidence="2" type="ORF">TeGR_g4888</name>
</gene>
<evidence type="ECO:0000313" key="2">
    <source>
        <dbReference type="EMBL" id="GMI23347.1"/>
    </source>
</evidence>
<dbReference type="Gene3D" id="3.40.140.10">
    <property type="entry name" value="Cytidine Deaminase, domain 2"/>
    <property type="match status" value="1"/>
</dbReference>
<feature type="domain" description="CMP/dCMP-type deaminase" evidence="1">
    <location>
        <begin position="57"/>
        <end position="189"/>
    </location>
</feature>
<organism evidence="2 3">
    <name type="scientific">Tetraparma gracilis</name>
    <dbReference type="NCBI Taxonomy" id="2962635"/>
    <lineage>
        <taxon>Eukaryota</taxon>
        <taxon>Sar</taxon>
        <taxon>Stramenopiles</taxon>
        <taxon>Ochrophyta</taxon>
        <taxon>Bolidophyceae</taxon>
        <taxon>Parmales</taxon>
        <taxon>Triparmaceae</taxon>
        <taxon>Tetraparma</taxon>
    </lineage>
</organism>
<dbReference type="PANTHER" id="PTHR11079:SF161">
    <property type="entry name" value="CMP_DCMP-TYPE DEAMINASE DOMAIN-CONTAINING PROTEIN"/>
    <property type="match status" value="1"/>
</dbReference>
<dbReference type="SUPFAM" id="SSF53927">
    <property type="entry name" value="Cytidine deaminase-like"/>
    <property type="match status" value="1"/>
</dbReference>
<dbReference type="Pfam" id="PF00383">
    <property type="entry name" value="dCMP_cyt_deam_1"/>
    <property type="match status" value="1"/>
</dbReference>
<keyword evidence="3" id="KW-1185">Reference proteome</keyword>
<dbReference type="InterPro" id="IPR002125">
    <property type="entry name" value="CMP_dCMP_dom"/>
</dbReference>
<dbReference type="EMBL" id="BRYB01000122">
    <property type="protein sequence ID" value="GMI23347.1"/>
    <property type="molecule type" value="Genomic_DNA"/>
</dbReference>
<dbReference type="CDD" id="cd01285">
    <property type="entry name" value="nucleoside_deaminase"/>
    <property type="match status" value="1"/>
</dbReference>